<dbReference type="Proteomes" id="UP000006727">
    <property type="component" value="Chromosome 2"/>
</dbReference>
<dbReference type="PaxDb" id="3218-PP1S125_88V6.1"/>
<sequence>MRGASPRNGSPPDTNLARQLSYIKSESRSGPHDERIYREFGGLQRSSSAVSELMVQKRYCRQIVSCASMAADSASGFCKNKWFSFARYDSRWRIWHEK</sequence>
<reference evidence="1 3" key="2">
    <citation type="journal article" date="2018" name="Plant J.">
        <title>The Physcomitrella patens chromosome-scale assembly reveals moss genome structure and evolution.</title>
        <authorList>
            <person name="Lang D."/>
            <person name="Ullrich K.K."/>
            <person name="Murat F."/>
            <person name="Fuchs J."/>
            <person name="Jenkins J."/>
            <person name="Haas F.B."/>
            <person name="Piednoel M."/>
            <person name="Gundlach H."/>
            <person name="Van Bel M."/>
            <person name="Meyberg R."/>
            <person name="Vives C."/>
            <person name="Morata J."/>
            <person name="Symeonidi A."/>
            <person name="Hiss M."/>
            <person name="Muchero W."/>
            <person name="Kamisugi Y."/>
            <person name="Saleh O."/>
            <person name="Blanc G."/>
            <person name="Decker E.L."/>
            <person name="van Gessel N."/>
            <person name="Grimwood J."/>
            <person name="Hayes R.D."/>
            <person name="Graham S.W."/>
            <person name="Gunter L.E."/>
            <person name="McDaniel S.F."/>
            <person name="Hoernstein S.N.W."/>
            <person name="Larsson A."/>
            <person name="Li F.W."/>
            <person name="Perroud P.F."/>
            <person name="Phillips J."/>
            <person name="Ranjan P."/>
            <person name="Rokshar D.S."/>
            <person name="Rothfels C.J."/>
            <person name="Schneider L."/>
            <person name="Shu S."/>
            <person name="Stevenson D.W."/>
            <person name="Thummler F."/>
            <person name="Tillich M."/>
            <person name="Villarreal Aguilar J.C."/>
            <person name="Widiez T."/>
            <person name="Wong G.K."/>
            <person name="Wymore A."/>
            <person name="Zhang Y."/>
            <person name="Zimmer A.D."/>
            <person name="Quatrano R.S."/>
            <person name="Mayer K.F.X."/>
            <person name="Goodstein D."/>
            <person name="Casacuberta J.M."/>
            <person name="Vandepoele K."/>
            <person name="Reski R."/>
            <person name="Cuming A.C."/>
            <person name="Tuskan G.A."/>
            <person name="Maumus F."/>
            <person name="Salse J."/>
            <person name="Schmutz J."/>
            <person name="Rensing S.A."/>
        </authorList>
    </citation>
    <scope>NUCLEOTIDE SEQUENCE [LARGE SCALE GENOMIC DNA]</scope>
    <source>
        <strain evidence="2 3">cv. Gransden 2004</strain>
    </source>
</reference>
<evidence type="ECO:0000313" key="2">
    <source>
        <dbReference type="EnsemblPlants" id="PAC:32937455.CDS.1"/>
    </source>
</evidence>
<protein>
    <submittedName>
        <fullName evidence="1 2">Uncharacterized protein</fullName>
    </submittedName>
</protein>
<dbReference type="EMBL" id="ABEU02000002">
    <property type="protein sequence ID" value="PNR60279.1"/>
    <property type="molecule type" value="Genomic_DNA"/>
</dbReference>
<evidence type="ECO:0000313" key="3">
    <source>
        <dbReference type="Proteomes" id="UP000006727"/>
    </source>
</evidence>
<dbReference type="Gramene" id="Pp3c2_22231V3.1">
    <property type="protein sequence ID" value="PAC:32937455.CDS.1"/>
    <property type="gene ID" value="Pp3c2_22231"/>
</dbReference>
<evidence type="ECO:0000313" key="1">
    <source>
        <dbReference type="EMBL" id="PNR60279.1"/>
    </source>
</evidence>
<gene>
    <name evidence="1" type="ORF">PHYPA_003072</name>
</gene>
<dbReference type="InParanoid" id="A0A2K1L2M3"/>
<keyword evidence="3" id="KW-1185">Reference proteome</keyword>
<organism evidence="1">
    <name type="scientific">Physcomitrium patens</name>
    <name type="common">Spreading-leaved earth moss</name>
    <name type="synonym">Physcomitrella patens</name>
    <dbReference type="NCBI Taxonomy" id="3218"/>
    <lineage>
        <taxon>Eukaryota</taxon>
        <taxon>Viridiplantae</taxon>
        <taxon>Streptophyta</taxon>
        <taxon>Embryophyta</taxon>
        <taxon>Bryophyta</taxon>
        <taxon>Bryophytina</taxon>
        <taxon>Bryopsida</taxon>
        <taxon>Funariidae</taxon>
        <taxon>Funariales</taxon>
        <taxon>Funariaceae</taxon>
        <taxon>Physcomitrium</taxon>
    </lineage>
</organism>
<proteinExistence type="predicted"/>
<dbReference type="EnsemblPlants" id="Pp3c2_22231V3.1">
    <property type="protein sequence ID" value="PAC:32937455.CDS.1"/>
    <property type="gene ID" value="Pp3c2_22231"/>
</dbReference>
<dbReference type="AlphaFoldDB" id="A0A2K1L2M3"/>
<reference evidence="1 3" key="1">
    <citation type="journal article" date="2008" name="Science">
        <title>The Physcomitrella genome reveals evolutionary insights into the conquest of land by plants.</title>
        <authorList>
            <person name="Rensing S."/>
            <person name="Lang D."/>
            <person name="Zimmer A."/>
            <person name="Terry A."/>
            <person name="Salamov A."/>
            <person name="Shapiro H."/>
            <person name="Nishiyama T."/>
            <person name="Perroud P.-F."/>
            <person name="Lindquist E."/>
            <person name="Kamisugi Y."/>
            <person name="Tanahashi T."/>
            <person name="Sakakibara K."/>
            <person name="Fujita T."/>
            <person name="Oishi K."/>
            <person name="Shin-I T."/>
            <person name="Kuroki Y."/>
            <person name="Toyoda A."/>
            <person name="Suzuki Y."/>
            <person name="Hashimoto A."/>
            <person name="Yamaguchi K."/>
            <person name="Sugano A."/>
            <person name="Kohara Y."/>
            <person name="Fujiyama A."/>
            <person name="Anterola A."/>
            <person name="Aoki S."/>
            <person name="Ashton N."/>
            <person name="Barbazuk W.B."/>
            <person name="Barker E."/>
            <person name="Bennetzen J."/>
            <person name="Bezanilla M."/>
            <person name="Blankenship R."/>
            <person name="Cho S.H."/>
            <person name="Dutcher S."/>
            <person name="Estelle M."/>
            <person name="Fawcett J.A."/>
            <person name="Gundlach H."/>
            <person name="Hanada K."/>
            <person name="Heyl A."/>
            <person name="Hicks K.A."/>
            <person name="Hugh J."/>
            <person name="Lohr M."/>
            <person name="Mayer K."/>
            <person name="Melkozernov A."/>
            <person name="Murata T."/>
            <person name="Nelson D."/>
            <person name="Pils B."/>
            <person name="Prigge M."/>
            <person name="Reiss B."/>
            <person name="Renner T."/>
            <person name="Rombauts S."/>
            <person name="Rushton P."/>
            <person name="Sanderfoot A."/>
            <person name="Schween G."/>
            <person name="Shiu S.-H."/>
            <person name="Stueber K."/>
            <person name="Theodoulou F.L."/>
            <person name="Tu H."/>
            <person name="Van de Peer Y."/>
            <person name="Verrier P.J."/>
            <person name="Waters E."/>
            <person name="Wood A."/>
            <person name="Yang L."/>
            <person name="Cove D."/>
            <person name="Cuming A."/>
            <person name="Hasebe M."/>
            <person name="Lucas S."/>
            <person name="Mishler D.B."/>
            <person name="Reski R."/>
            <person name="Grigoriev I."/>
            <person name="Quatrano R.S."/>
            <person name="Boore J.L."/>
        </authorList>
    </citation>
    <scope>NUCLEOTIDE SEQUENCE [LARGE SCALE GENOMIC DNA]</scope>
    <source>
        <strain evidence="2 3">cv. Gransden 2004</strain>
    </source>
</reference>
<accession>A0A2K1L2M3</accession>
<name>A0A2K1L2M3_PHYPA</name>
<reference evidence="2" key="3">
    <citation type="submission" date="2020-12" db="UniProtKB">
        <authorList>
            <consortium name="EnsemblPlants"/>
        </authorList>
    </citation>
    <scope>IDENTIFICATION</scope>
</reference>